<comment type="caution">
    <text evidence="1">The sequence shown here is derived from an EMBL/GenBank/DDBJ whole genome shotgun (WGS) entry which is preliminary data.</text>
</comment>
<organism evidence="1 2">
    <name type="scientific">Ramazzottius varieornatus</name>
    <name type="common">Water bear</name>
    <name type="synonym">Tardigrade</name>
    <dbReference type="NCBI Taxonomy" id="947166"/>
    <lineage>
        <taxon>Eukaryota</taxon>
        <taxon>Metazoa</taxon>
        <taxon>Ecdysozoa</taxon>
        <taxon>Tardigrada</taxon>
        <taxon>Eutardigrada</taxon>
        <taxon>Parachela</taxon>
        <taxon>Hypsibioidea</taxon>
        <taxon>Ramazzottiidae</taxon>
        <taxon>Ramazzottius</taxon>
    </lineage>
</organism>
<protein>
    <submittedName>
        <fullName evidence="1">Uncharacterized protein</fullName>
    </submittedName>
</protein>
<evidence type="ECO:0000313" key="2">
    <source>
        <dbReference type="Proteomes" id="UP000186922"/>
    </source>
</evidence>
<keyword evidence="2" id="KW-1185">Reference proteome</keyword>
<gene>
    <name evidence="1" type="primary">RvY_03623</name>
    <name evidence="1" type="synonym">RvY_03623.2</name>
    <name evidence="1" type="ORF">RvY_03623-2</name>
</gene>
<dbReference type="Proteomes" id="UP000186922">
    <property type="component" value="Unassembled WGS sequence"/>
</dbReference>
<name>A0A1D1UNR5_RAMVA</name>
<reference evidence="1 2" key="1">
    <citation type="journal article" date="2016" name="Nat. Commun.">
        <title>Extremotolerant tardigrade genome and improved radiotolerance of human cultured cells by tardigrade-unique protein.</title>
        <authorList>
            <person name="Hashimoto T."/>
            <person name="Horikawa D.D."/>
            <person name="Saito Y."/>
            <person name="Kuwahara H."/>
            <person name="Kozuka-Hata H."/>
            <person name="Shin-I T."/>
            <person name="Minakuchi Y."/>
            <person name="Ohishi K."/>
            <person name="Motoyama A."/>
            <person name="Aizu T."/>
            <person name="Enomoto A."/>
            <person name="Kondo K."/>
            <person name="Tanaka S."/>
            <person name="Hara Y."/>
            <person name="Koshikawa S."/>
            <person name="Sagara H."/>
            <person name="Miura T."/>
            <person name="Yokobori S."/>
            <person name="Miyagawa K."/>
            <person name="Suzuki Y."/>
            <person name="Kubo T."/>
            <person name="Oyama M."/>
            <person name="Kohara Y."/>
            <person name="Fujiyama A."/>
            <person name="Arakawa K."/>
            <person name="Katayama T."/>
            <person name="Toyoda A."/>
            <person name="Kunieda T."/>
        </authorList>
    </citation>
    <scope>NUCLEOTIDE SEQUENCE [LARGE SCALE GENOMIC DNA]</scope>
    <source>
        <strain evidence="1 2">YOKOZUNA-1</strain>
    </source>
</reference>
<evidence type="ECO:0000313" key="1">
    <source>
        <dbReference type="EMBL" id="GAU91356.1"/>
    </source>
</evidence>
<dbReference type="EMBL" id="BDGG01000002">
    <property type="protein sequence ID" value="GAU91356.1"/>
    <property type="molecule type" value="Genomic_DNA"/>
</dbReference>
<sequence>MAQECVSCTPAATKWRKKTLTYSHNIRQQRCPVVLFLLQALFILSNYQPERKSTPKRNHTIRKISRETSIRQARRNTAIALVKAVKFVLKMDTRTCRQTKDQGCVRPAIREKSHRPTKWTTPQRKHGPRSKIFTRRIFNTTISC</sequence>
<dbReference type="AlphaFoldDB" id="A0A1D1UNR5"/>
<accession>A0A1D1UNR5</accession>
<proteinExistence type="predicted"/>